<comment type="caution">
    <text evidence="2">The sequence shown here is derived from an EMBL/GenBank/DDBJ whole genome shotgun (WGS) entry which is preliminary data.</text>
</comment>
<proteinExistence type="predicted"/>
<feature type="transmembrane region" description="Helical" evidence="1">
    <location>
        <begin position="21"/>
        <end position="41"/>
    </location>
</feature>
<evidence type="ECO:0000256" key="1">
    <source>
        <dbReference type="SAM" id="Phobius"/>
    </source>
</evidence>
<dbReference type="Proteomes" id="UP001152797">
    <property type="component" value="Unassembled WGS sequence"/>
</dbReference>
<reference evidence="3" key="2">
    <citation type="submission" date="2024-04" db="EMBL/GenBank/DDBJ databases">
        <authorList>
            <person name="Chen Y."/>
            <person name="Shah S."/>
            <person name="Dougan E. K."/>
            <person name="Thang M."/>
            <person name="Chan C."/>
        </authorList>
    </citation>
    <scope>NUCLEOTIDE SEQUENCE [LARGE SCALE GENOMIC DNA]</scope>
</reference>
<dbReference type="AlphaFoldDB" id="A0A9P1DUM5"/>
<dbReference type="OrthoDB" id="10647696at2759"/>
<sequence length="123" mass="14002">MSSDDFPTPGWEERFPEPLKFLPVAFIVAMIVGLYSIYVTFHLKPRMEDPGSSGSAYFDAFIFHLVTFMLVFCYILCVFVHPGTIPDKEEDPSWEYDEAEGPQPIAADFLLNMQAWRAGEPSK</sequence>
<organism evidence="2">
    <name type="scientific">Cladocopium goreaui</name>
    <dbReference type="NCBI Taxonomy" id="2562237"/>
    <lineage>
        <taxon>Eukaryota</taxon>
        <taxon>Sar</taxon>
        <taxon>Alveolata</taxon>
        <taxon>Dinophyceae</taxon>
        <taxon>Suessiales</taxon>
        <taxon>Symbiodiniaceae</taxon>
        <taxon>Cladocopium</taxon>
    </lineage>
</organism>
<dbReference type="EMBL" id="CAMXCT030006551">
    <property type="protein sequence ID" value="CAL4803108.1"/>
    <property type="molecule type" value="Genomic_DNA"/>
</dbReference>
<evidence type="ECO:0000313" key="4">
    <source>
        <dbReference type="EMBL" id="CAL4803108.1"/>
    </source>
</evidence>
<dbReference type="EMBL" id="CAMXCT020006551">
    <property type="protein sequence ID" value="CAL1169171.1"/>
    <property type="molecule type" value="Genomic_DNA"/>
</dbReference>
<evidence type="ECO:0000313" key="2">
    <source>
        <dbReference type="EMBL" id="CAI4015796.1"/>
    </source>
</evidence>
<accession>A0A9P1DUM5</accession>
<feature type="transmembrane region" description="Helical" evidence="1">
    <location>
        <begin position="61"/>
        <end position="80"/>
    </location>
</feature>
<dbReference type="EMBL" id="CAMXCT010006551">
    <property type="protein sequence ID" value="CAI4015796.1"/>
    <property type="molecule type" value="Genomic_DNA"/>
</dbReference>
<gene>
    <name evidence="2" type="ORF">C1SCF055_LOCUS40603</name>
</gene>
<reference evidence="2" key="1">
    <citation type="submission" date="2022-10" db="EMBL/GenBank/DDBJ databases">
        <authorList>
            <person name="Chen Y."/>
            <person name="Dougan E. K."/>
            <person name="Chan C."/>
            <person name="Rhodes N."/>
            <person name="Thang M."/>
        </authorList>
    </citation>
    <scope>NUCLEOTIDE SEQUENCE</scope>
</reference>
<keyword evidence="1" id="KW-0472">Membrane</keyword>
<protein>
    <submittedName>
        <fullName evidence="4">Protein S-acyltransferase</fullName>
    </submittedName>
</protein>
<keyword evidence="5" id="KW-1185">Reference proteome</keyword>
<name>A0A9P1DUM5_9DINO</name>
<evidence type="ECO:0000313" key="3">
    <source>
        <dbReference type="EMBL" id="CAL1169171.1"/>
    </source>
</evidence>
<evidence type="ECO:0000313" key="5">
    <source>
        <dbReference type="Proteomes" id="UP001152797"/>
    </source>
</evidence>
<keyword evidence="1" id="KW-0812">Transmembrane</keyword>
<keyword evidence="1" id="KW-1133">Transmembrane helix</keyword>